<dbReference type="GO" id="GO:0009893">
    <property type="term" value="P:positive regulation of metabolic process"/>
    <property type="evidence" value="ECO:0007669"/>
    <property type="project" value="UniProtKB-ARBA"/>
</dbReference>
<dbReference type="GO" id="GO:0045087">
    <property type="term" value="P:innate immune response"/>
    <property type="evidence" value="ECO:0007669"/>
    <property type="project" value="UniProtKB-ARBA"/>
</dbReference>
<protein>
    <submittedName>
        <fullName evidence="8">Receptor-interacting serine/threonine-protein kinase 2-like</fullName>
    </submittedName>
</protein>
<dbReference type="InterPro" id="IPR011009">
    <property type="entry name" value="Kinase-like_dom_sf"/>
</dbReference>
<dbReference type="GO" id="GO:0043123">
    <property type="term" value="P:positive regulation of canonical NF-kappaB signal transduction"/>
    <property type="evidence" value="ECO:0007669"/>
    <property type="project" value="UniProtKB-ARBA"/>
</dbReference>
<keyword evidence="1" id="KW-0723">Serine/threonine-protein kinase</keyword>
<gene>
    <name evidence="8" type="primary">LOC116945943</name>
</gene>
<keyword evidence="7" id="KW-1185">Reference proteome</keyword>
<organism evidence="7 8">
    <name type="scientific">Petromyzon marinus</name>
    <name type="common">Sea lamprey</name>
    <dbReference type="NCBI Taxonomy" id="7757"/>
    <lineage>
        <taxon>Eukaryota</taxon>
        <taxon>Metazoa</taxon>
        <taxon>Chordata</taxon>
        <taxon>Craniata</taxon>
        <taxon>Vertebrata</taxon>
        <taxon>Cyclostomata</taxon>
        <taxon>Hyperoartia</taxon>
        <taxon>Petromyzontiformes</taxon>
        <taxon>Petromyzontidae</taxon>
        <taxon>Petromyzon</taxon>
    </lineage>
</organism>
<evidence type="ECO:0000313" key="7">
    <source>
        <dbReference type="Proteomes" id="UP001318040"/>
    </source>
</evidence>
<dbReference type="InterPro" id="IPR000719">
    <property type="entry name" value="Prot_kinase_dom"/>
</dbReference>
<evidence type="ECO:0000256" key="4">
    <source>
        <dbReference type="PROSITE-ProRule" id="PRU10141"/>
    </source>
</evidence>
<dbReference type="InterPro" id="IPR017441">
    <property type="entry name" value="Protein_kinase_ATP_BS"/>
</dbReference>
<sequence>MAVRKDALPLPEPTLIPSLAVSPEDLTDISFIGSGGFGIVFKATHKRWCVQVALKCAKASGHLSQSHEADLLKEAQKMKMAQFDFILPLRGYVPGISSAQLNLAPVDLGLCSQILQSGGISSRAFKHDFSFRHALVMPYMPCGSLHGLLQRCGQASGTRGDSSALPWPLRCRFVDQIAHGMNYLHGLKPHPLLHLDLKPQNVLLDDDYHVKICDFGLSKWREVTGNVESPTYIESLCLNEALAKPHGQGKTGRDTEPELLRETKSKWSDGESTKLFGTLPYVPPEYLRDTHRKPHHTFDVYSFAIVVWEILTLTTPYANAVNSFHVVECVVKGNQRPSTDDIPEDRPREADSLIRLMTSCWDCNPKARPSFYDCIKVTEPVFNAFKDNVLTARQELQAMLSQPDQEQLGWGELNMTTTIFRPVQETSKPPCSESSAKLMRSAPLDGATPEVALDDALNVTVTNQELPKIAELLGKKWKPVGRALGLREAQLENLEHNYHCYGMDEVTYQMLRSWREREGRSATRATLMKVLKSAKVMTDDIFWQT</sequence>
<dbReference type="Gene3D" id="1.10.510.10">
    <property type="entry name" value="Transferase(Phosphotransferase) domain 1"/>
    <property type="match status" value="1"/>
</dbReference>
<dbReference type="SUPFAM" id="SSF47986">
    <property type="entry name" value="DEATH domain"/>
    <property type="match status" value="1"/>
</dbReference>
<dbReference type="GeneID" id="116945943"/>
<dbReference type="PROSITE" id="PS50017">
    <property type="entry name" value="DEATH_DOMAIN"/>
    <property type="match status" value="1"/>
</dbReference>
<dbReference type="GO" id="GO:0071345">
    <property type="term" value="P:cellular response to cytokine stimulus"/>
    <property type="evidence" value="ECO:0007669"/>
    <property type="project" value="UniProtKB-ARBA"/>
</dbReference>
<dbReference type="SMART" id="SM00005">
    <property type="entry name" value="DEATH"/>
    <property type="match status" value="1"/>
</dbReference>
<evidence type="ECO:0000256" key="3">
    <source>
        <dbReference type="ARBA" id="ARBA00022840"/>
    </source>
</evidence>
<dbReference type="PROSITE" id="PS50011">
    <property type="entry name" value="PROTEIN_KINASE_DOM"/>
    <property type="match status" value="1"/>
</dbReference>
<dbReference type="GO" id="GO:0004706">
    <property type="term" value="F:JUN kinase kinase kinase activity"/>
    <property type="evidence" value="ECO:0007669"/>
    <property type="project" value="TreeGrafter"/>
</dbReference>
<evidence type="ECO:0000259" key="5">
    <source>
        <dbReference type="PROSITE" id="PS50011"/>
    </source>
</evidence>
<dbReference type="PANTHER" id="PTHR44329">
    <property type="entry name" value="SERINE/THREONINE-PROTEIN KINASE TNNI3K-RELATED"/>
    <property type="match status" value="1"/>
</dbReference>
<evidence type="ECO:0000259" key="6">
    <source>
        <dbReference type="PROSITE" id="PS50017"/>
    </source>
</evidence>
<dbReference type="InterPro" id="IPR000488">
    <property type="entry name" value="Death_dom"/>
</dbReference>
<keyword evidence="1" id="KW-0418">Kinase</keyword>
<feature type="binding site" evidence="4">
    <location>
        <position position="55"/>
    </location>
    <ligand>
        <name>ATP</name>
        <dbReference type="ChEBI" id="CHEBI:30616"/>
    </ligand>
</feature>
<dbReference type="PANTHER" id="PTHR44329:SF291">
    <property type="entry name" value="PROTEIN KINASE DOMAIN-CONTAINING PROTEIN"/>
    <property type="match status" value="1"/>
</dbReference>
<dbReference type="GO" id="GO:0005524">
    <property type="term" value="F:ATP binding"/>
    <property type="evidence" value="ECO:0007669"/>
    <property type="project" value="UniProtKB-UniRule"/>
</dbReference>
<feature type="domain" description="Death" evidence="6">
    <location>
        <begin position="469"/>
        <end position="532"/>
    </location>
</feature>
<dbReference type="InterPro" id="IPR011029">
    <property type="entry name" value="DEATH-like_dom_sf"/>
</dbReference>
<keyword evidence="1" id="KW-0808">Transferase</keyword>
<dbReference type="Proteomes" id="UP001318040">
    <property type="component" value="Chromosome 25"/>
</dbReference>
<dbReference type="KEGG" id="pmrn:116945943"/>
<dbReference type="InterPro" id="IPR001245">
    <property type="entry name" value="Ser-Thr/Tyr_kinase_cat_dom"/>
</dbReference>
<accession>A0AAJ7TEM4</accession>
<dbReference type="RefSeq" id="XP_032816536.1">
    <property type="nucleotide sequence ID" value="XM_032960645.1"/>
</dbReference>
<reference evidence="8" key="1">
    <citation type="submission" date="2025-08" db="UniProtKB">
        <authorList>
            <consortium name="RefSeq"/>
        </authorList>
    </citation>
    <scope>IDENTIFICATION</scope>
    <source>
        <tissue evidence="8">Sperm</tissue>
    </source>
</reference>
<dbReference type="SUPFAM" id="SSF56112">
    <property type="entry name" value="Protein kinase-like (PK-like)"/>
    <property type="match status" value="1"/>
</dbReference>
<feature type="domain" description="Protein kinase" evidence="5">
    <location>
        <begin position="26"/>
        <end position="382"/>
    </location>
</feature>
<proteinExistence type="predicted"/>
<dbReference type="Gene3D" id="1.10.533.10">
    <property type="entry name" value="Death Domain, Fas"/>
    <property type="match status" value="1"/>
</dbReference>
<dbReference type="AlphaFoldDB" id="A0AAJ7TEM4"/>
<dbReference type="CDD" id="cd01670">
    <property type="entry name" value="Death"/>
    <property type="match status" value="1"/>
</dbReference>
<keyword evidence="3 4" id="KW-0067">ATP-binding</keyword>
<evidence type="ECO:0000256" key="1">
    <source>
        <dbReference type="ARBA" id="ARBA00022527"/>
    </source>
</evidence>
<dbReference type="InterPro" id="IPR008271">
    <property type="entry name" value="Ser/Thr_kinase_AS"/>
</dbReference>
<dbReference type="Pfam" id="PF00531">
    <property type="entry name" value="Death"/>
    <property type="match status" value="1"/>
</dbReference>
<dbReference type="Pfam" id="PF07714">
    <property type="entry name" value="PK_Tyr_Ser-Thr"/>
    <property type="match status" value="1"/>
</dbReference>
<dbReference type="PROSITE" id="PS00108">
    <property type="entry name" value="PROTEIN_KINASE_ST"/>
    <property type="match status" value="1"/>
</dbReference>
<name>A0AAJ7TEM4_PETMA</name>
<dbReference type="SMART" id="SM00220">
    <property type="entry name" value="S_TKc"/>
    <property type="match status" value="1"/>
</dbReference>
<dbReference type="GO" id="GO:0031349">
    <property type="term" value="P:positive regulation of defense response"/>
    <property type="evidence" value="ECO:0007669"/>
    <property type="project" value="UniProtKB-ARBA"/>
</dbReference>
<dbReference type="InterPro" id="IPR051681">
    <property type="entry name" value="Ser/Thr_Kinases-Pseudokinases"/>
</dbReference>
<evidence type="ECO:0000313" key="8">
    <source>
        <dbReference type="RefSeq" id="XP_032816536.1"/>
    </source>
</evidence>
<dbReference type="PROSITE" id="PS00107">
    <property type="entry name" value="PROTEIN_KINASE_ATP"/>
    <property type="match status" value="1"/>
</dbReference>
<dbReference type="Pfam" id="PF00069">
    <property type="entry name" value="Pkinase"/>
    <property type="match status" value="1"/>
</dbReference>
<keyword evidence="2 4" id="KW-0547">Nucleotide-binding</keyword>
<evidence type="ECO:0000256" key="2">
    <source>
        <dbReference type="ARBA" id="ARBA00022741"/>
    </source>
</evidence>